<protein>
    <recommendedName>
        <fullName evidence="3">Protein kinase domain-containing protein</fullName>
    </recommendedName>
</protein>
<organism evidence="1 2">
    <name type="scientific">Moniliophthora roreri</name>
    <name type="common">Frosty pod rot fungus</name>
    <name type="synonym">Monilia roreri</name>
    <dbReference type="NCBI Taxonomy" id="221103"/>
    <lineage>
        <taxon>Eukaryota</taxon>
        <taxon>Fungi</taxon>
        <taxon>Dikarya</taxon>
        <taxon>Basidiomycota</taxon>
        <taxon>Agaricomycotina</taxon>
        <taxon>Agaricomycetes</taxon>
        <taxon>Agaricomycetidae</taxon>
        <taxon>Agaricales</taxon>
        <taxon>Marasmiineae</taxon>
        <taxon>Marasmiaceae</taxon>
        <taxon>Moniliophthora</taxon>
    </lineage>
</organism>
<reference evidence="1 2" key="1">
    <citation type="submission" date="2015-12" db="EMBL/GenBank/DDBJ databases">
        <title>Draft genome sequence of Moniliophthora roreri, the causal agent of frosty pod rot of cacao.</title>
        <authorList>
            <person name="Aime M.C."/>
            <person name="Diaz-Valderrama J.R."/>
            <person name="Kijpornyongpan T."/>
            <person name="Phillips-Mora W."/>
        </authorList>
    </citation>
    <scope>NUCLEOTIDE SEQUENCE [LARGE SCALE GENOMIC DNA]</scope>
    <source>
        <strain evidence="1 2">MCA 2952</strain>
    </source>
</reference>
<evidence type="ECO:0000313" key="2">
    <source>
        <dbReference type="Proteomes" id="UP000054988"/>
    </source>
</evidence>
<evidence type="ECO:0008006" key="3">
    <source>
        <dbReference type="Google" id="ProtNLM"/>
    </source>
</evidence>
<sequence>MGSLQGSSNFTIHGGQFTHVQGNQHIVNVNEVPLHPVPLGDSEKTIWDDYNRVRTGNVYVTRVLGETELRRKETRNGRALIARRIVSVARIAGEDKESEFLYVTYRGRDAFKAFKRDFVRFSSIKHPNVAQLFGYNDNEQGLPALIFYNALIPLRPVVFVQNRLSPILYAYFAYQFNTTRIAQGRVDLDELWIDPRTGALCRGPYNQLSSSEYWIRSGFEPNSMLRDHFPPASVHTYSDTDAMFDYLTRTLTTRSILRGINWTSGGFREWLNDEEAVSMLPLLTGAVYNIHRKDVIARWTGARERLFYELWKVQDAPEAMCESHIVMEDGSVRLTANPMDIRNLRSMRIGYDISPRAEWYTLAESWLGQAHSVFSRFGIRGDEWDDYFIHSATWLDFQRKEHASSHVDDHMPPVYLFIQPIPQPSEGETVWRSWIKGDKYFWSLDPTGREKTSMTTQRFLGLPLFTSRIQLSHRNWDRDHHELVRKLHLHKSFDPDTTGLVRSVGLPVFDLVEEDGRFQELEDAPESHHNLEGTVYGRSMLEGPDSDEDIVLYPRADVGP</sequence>
<dbReference type="AlphaFoldDB" id="A0A0W0GCM1"/>
<evidence type="ECO:0000313" key="1">
    <source>
        <dbReference type="EMBL" id="KTB46290.1"/>
    </source>
</evidence>
<name>A0A0W0GCM1_MONRR</name>
<gene>
    <name evidence="1" type="ORF">WG66_1152</name>
</gene>
<proteinExistence type="predicted"/>
<accession>A0A0W0GCM1</accession>
<dbReference type="Proteomes" id="UP000054988">
    <property type="component" value="Unassembled WGS sequence"/>
</dbReference>
<comment type="caution">
    <text evidence="1">The sequence shown here is derived from an EMBL/GenBank/DDBJ whole genome shotgun (WGS) entry which is preliminary data.</text>
</comment>
<dbReference type="EMBL" id="LATX01000425">
    <property type="protein sequence ID" value="KTB46290.1"/>
    <property type="molecule type" value="Genomic_DNA"/>
</dbReference>